<dbReference type="Proteomes" id="UP000504636">
    <property type="component" value="Unplaced"/>
</dbReference>
<evidence type="ECO:0000313" key="3">
    <source>
        <dbReference type="RefSeq" id="XP_033575797.1"/>
    </source>
</evidence>
<evidence type="ECO:0000313" key="1">
    <source>
        <dbReference type="EMBL" id="KAF2808833.1"/>
    </source>
</evidence>
<name>A0A6A6YJX5_9PEZI</name>
<reference evidence="3" key="2">
    <citation type="submission" date="2020-04" db="EMBL/GenBank/DDBJ databases">
        <authorList>
            <consortium name="NCBI Genome Project"/>
        </authorList>
    </citation>
    <scope>NUCLEOTIDE SEQUENCE</scope>
    <source>
        <strain evidence="3">CBS 304.34</strain>
    </source>
</reference>
<dbReference type="AlphaFoldDB" id="A0A6A6YJX5"/>
<keyword evidence="2" id="KW-1185">Reference proteome</keyword>
<sequence>MYKRGAASAGEQFASKKMALPVYILYSYRFDQTPWNRTEDAIVTVAPVFSTHYSGARHRL</sequence>
<protein>
    <submittedName>
        <fullName evidence="1 3">Uncharacterized protein</fullName>
    </submittedName>
</protein>
<organism evidence="1">
    <name type="scientific">Mytilinidion resinicola</name>
    <dbReference type="NCBI Taxonomy" id="574789"/>
    <lineage>
        <taxon>Eukaryota</taxon>
        <taxon>Fungi</taxon>
        <taxon>Dikarya</taxon>
        <taxon>Ascomycota</taxon>
        <taxon>Pezizomycotina</taxon>
        <taxon>Dothideomycetes</taxon>
        <taxon>Pleosporomycetidae</taxon>
        <taxon>Mytilinidiales</taxon>
        <taxon>Mytilinidiaceae</taxon>
        <taxon>Mytilinidion</taxon>
    </lineage>
</organism>
<dbReference type="EMBL" id="MU003702">
    <property type="protein sequence ID" value="KAF2808833.1"/>
    <property type="molecule type" value="Genomic_DNA"/>
</dbReference>
<dbReference type="GeneID" id="54461021"/>
<dbReference type="RefSeq" id="XP_033575797.1">
    <property type="nucleotide sequence ID" value="XM_033720128.1"/>
</dbReference>
<accession>A0A6A6YJX5</accession>
<gene>
    <name evidence="1 3" type="ORF">BDZ99DRAFT_463703</name>
</gene>
<reference evidence="3" key="3">
    <citation type="submission" date="2025-04" db="UniProtKB">
        <authorList>
            <consortium name="RefSeq"/>
        </authorList>
    </citation>
    <scope>IDENTIFICATION</scope>
    <source>
        <strain evidence="3">CBS 304.34</strain>
    </source>
</reference>
<proteinExistence type="predicted"/>
<evidence type="ECO:0000313" key="2">
    <source>
        <dbReference type="Proteomes" id="UP000504636"/>
    </source>
</evidence>
<dbReference type="OrthoDB" id="408631at2759"/>
<reference evidence="1 3" key="1">
    <citation type="journal article" date="2020" name="Stud. Mycol.">
        <title>101 Dothideomycetes genomes: a test case for predicting lifestyles and emergence of pathogens.</title>
        <authorList>
            <person name="Haridas S."/>
            <person name="Albert R."/>
            <person name="Binder M."/>
            <person name="Bloem J."/>
            <person name="Labutti K."/>
            <person name="Salamov A."/>
            <person name="Andreopoulos B."/>
            <person name="Baker S."/>
            <person name="Barry K."/>
            <person name="Bills G."/>
            <person name="Bluhm B."/>
            <person name="Cannon C."/>
            <person name="Castanera R."/>
            <person name="Culley D."/>
            <person name="Daum C."/>
            <person name="Ezra D."/>
            <person name="Gonzalez J."/>
            <person name="Henrissat B."/>
            <person name="Kuo A."/>
            <person name="Liang C."/>
            <person name="Lipzen A."/>
            <person name="Lutzoni F."/>
            <person name="Magnuson J."/>
            <person name="Mondo S."/>
            <person name="Nolan M."/>
            <person name="Ohm R."/>
            <person name="Pangilinan J."/>
            <person name="Park H.-J."/>
            <person name="Ramirez L."/>
            <person name="Alfaro M."/>
            <person name="Sun H."/>
            <person name="Tritt A."/>
            <person name="Yoshinaga Y."/>
            <person name="Zwiers L.-H."/>
            <person name="Turgeon B."/>
            <person name="Goodwin S."/>
            <person name="Spatafora J."/>
            <person name="Crous P."/>
            <person name="Grigoriev I."/>
        </authorList>
    </citation>
    <scope>NUCLEOTIDE SEQUENCE</scope>
    <source>
        <strain evidence="1 3">CBS 304.34</strain>
    </source>
</reference>